<protein>
    <recommendedName>
        <fullName evidence="11">Copper acquisition factor BIM1-like domain-containing protein</fullName>
    </recommendedName>
</protein>
<evidence type="ECO:0000313" key="12">
    <source>
        <dbReference type="EMBL" id="CAA7263362.1"/>
    </source>
</evidence>
<evidence type="ECO:0000256" key="10">
    <source>
        <dbReference type="SAM" id="SignalP"/>
    </source>
</evidence>
<evidence type="ECO:0000256" key="4">
    <source>
        <dbReference type="ARBA" id="ARBA00022729"/>
    </source>
</evidence>
<feature type="chain" id="PRO_5035801107" description="Copper acquisition factor BIM1-like domain-containing protein" evidence="10">
    <location>
        <begin position="17"/>
        <end position="265"/>
    </location>
</feature>
<keyword evidence="5 9" id="KW-0472">Membrane</keyword>
<evidence type="ECO:0000256" key="5">
    <source>
        <dbReference type="ARBA" id="ARBA00023136"/>
    </source>
</evidence>
<evidence type="ECO:0000256" key="3">
    <source>
        <dbReference type="ARBA" id="ARBA00022622"/>
    </source>
</evidence>
<keyword evidence="6" id="KW-0325">Glycoprotein</keyword>
<dbReference type="InterPro" id="IPR046936">
    <property type="entry name" value="BIM1-like"/>
</dbReference>
<keyword evidence="4 10" id="KW-0732">Signal</keyword>
<name>A0A8S0WR31_CYCAE</name>
<reference evidence="12 13" key="1">
    <citation type="submission" date="2020-01" db="EMBL/GenBank/DDBJ databases">
        <authorList>
            <person name="Gupta K D."/>
        </authorList>
    </citation>
    <scope>NUCLEOTIDE SEQUENCE [LARGE SCALE GENOMIC DNA]</scope>
</reference>
<dbReference type="Proteomes" id="UP000467700">
    <property type="component" value="Unassembled WGS sequence"/>
</dbReference>
<organism evidence="12 13">
    <name type="scientific">Cyclocybe aegerita</name>
    <name type="common">Black poplar mushroom</name>
    <name type="synonym">Agrocybe aegerita</name>
    <dbReference type="NCBI Taxonomy" id="1973307"/>
    <lineage>
        <taxon>Eukaryota</taxon>
        <taxon>Fungi</taxon>
        <taxon>Dikarya</taxon>
        <taxon>Basidiomycota</taxon>
        <taxon>Agaricomycotina</taxon>
        <taxon>Agaricomycetes</taxon>
        <taxon>Agaricomycetidae</taxon>
        <taxon>Agaricales</taxon>
        <taxon>Agaricineae</taxon>
        <taxon>Bolbitiaceae</taxon>
        <taxon>Cyclocybe</taxon>
    </lineage>
</organism>
<dbReference type="InterPro" id="IPR046530">
    <property type="entry name" value="BIM1-like_dom"/>
</dbReference>
<accession>A0A8S0WR31</accession>
<keyword evidence="9" id="KW-1133">Transmembrane helix</keyword>
<comment type="caution">
    <text evidence="12">The sequence shown here is derived from an EMBL/GenBank/DDBJ whole genome shotgun (WGS) entry which is preliminary data.</text>
</comment>
<proteinExistence type="predicted"/>
<dbReference type="CDD" id="cd21176">
    <property type="entry name" value="LPMO_auxiliary-like"/>
    <property type="match status" value="1"/>
</dbReference>
<evidence type="ECO:0000256" key="8">
    <source>
        <dbReference type="SAM" id="MobiDB-lite"/>
    </source>
</evidence>
<evidence type="ECO:0000256" key="6">
    <source>
        <dbReference type="ARBA" id="ARBA00023180"/>
    </source>
</evidence>
<evidence type="ECO:0000256" key="7">
    <source>
        <dbReference type="ARBA" id="ARBA00023288"/>
    </source>
</evidence>
<feature type="transmembrane region" description="Helical" evidence="9">
    <location>
        <begin position="207"/>
        <end position="229"/>
    </location>
</feature>
<dbReference type="PANTHER" id="PTHR34992:SF5">
    <property type="entry name" value="ANCHORED PROTEIN, PUTATIVE (AFU_ORTHOLOGUE AFUA_6G02800)-RELATED"/>
    <property type="match status" value="1"/>
</dbReference>
<feature type="signal peptide" evidence="10">
    <location>
        <begin position="1"/>
        <end position="16"/>
    </location>
</feature>
<comment type="subcellular location">
    <subcellularLocation>
        <location evidence="1">Cell membrane</location>
        <topology evidence="1">Lipid-anchor</topology>
        <topology evidence="1">GPI-anchor</topology>
    </subcellularLocation>
</comment>
<evidence type="ECO:0000256" key="9">
    <source>
        <dbReference type="SAM" id="Phobius"/>
    </source>
</evidence>
<keyword evidence="13" id="KW-1185">Reference proteome</keyword>
<keyword evidence="9" id="KW-0812">Transmembrane</keyword>
<evidence type="ECO:0000256" key="1">
    <source>
        <dbReference type="ARBA" id="ARBA00004609"/>
    </source>
</evidence>
<dbReference type="AlphaFoldDB" id="A0A8S0WR31"/>
<keyword evidence="3" id="KW-0336">GPI-anchor</keyword>
<dbReference type="EMBL" id="CACVBS010000039">
    <property type="protein sequence ID" value="CAA7263362.1"/>
    <property type="molecule type" value="Genomic_DNA"/>
</dbReference>
<sequence>MLTAFAVVASAACALALPVLESRQTDHSNIDLSRYSKVGFVYPRPRGWVNETDQVAPCGGLQINNRTSFPLTGGQFSLLLADEAYTVQFSYSTSSNPTSDSDFRPFMQSLTGGDQVGHTCFNAASFADLGVTAGQDVTVQIRYSGGGRDLTPYYQCADLSVVSTEDYVKANYTCVNALASLDDFTSGAATGHSTATSSDSGLSSAEAGGIGAGVTLGVVGVVLVALYFLGLLAFGRKKKAAAPVTAPRAKHDDESSKASVTEAKF</sequence>
<dbReference type="GO" id="GO:0005886">
    <property type="term" value="C:plasma membrane"/>
    <property type="evidence" value="ECO:0007669"/>
    <property type="project" value="UniProtKB-SubCell"/>
</dbReference>
<evidence type="ECO:0000259" key="11">
    <source>
        <dbReference type="Pfam" id="PF20238"/>
    </source>
</evidence>
<feature type="region of interest" description="Disordered" evidence="8">
    <location>
        <begin position="242"/>
        <end position="265"/>
    </location>
</feature>
<dbReference type="Pfam" id="PF20238">
    <property type="entry name" value="BIM1-like_dom"/>
    <property type="match status" value="1"/>
</dbReference>
<keyword evidence="7" id="KW-0449">Lipoprotein</keyword>
<evidence type="ECO:0000313" key="13">
    <source>
        <dbReference type="Proteomes" id="UP000467700"/>
    </source>
</evidence>
<dbReference type="PANTHER" id="PTHR34992">
    <property type="entry name" value="HYPHAL ANASTAMOSIS-7 PROTEIN"/>
    <property type="match status" value="1"/>
</dbReference>
<dbReference type="OrthoDB" id="2146436at2759"/>
<dbReference type="GO" id="GO:0098552">
    <property type="term" value="C:side of membrane"/>
    <property type="evidence" value="ECO:0007669"/>
    <property type="project" value="UniProtKB-KW"/>
</dbReference>
<feature type="domain" description="Copper acquisition factor BIM1-like" evidence="11">
    <location>
        <begin position="37"/>
        <end position="177"/>
    </location>
</feature>
<evidence type="ECO:0000256" key="2">
    <source>
        <dbReference type="ARBA" id="ARBA00022475"/>
    </source>
</evidence>
<gene>
    <name evidence="12" type="ORF">AAE3_LOCUS5625</name>
</gene>
<keyword evidence="2" id="KW-1003">Cell membrane</keyword>